<dbReference type="SUPFAM" id="SSF46785">
    <property type="entry name" value="Winged helix' DNA-binding domain"/>
    <property type="match status" value="1"/>
</dbReference>
<proteinExistence type="predicted"/>
<accession>A0A7W1WQC0</accession>
<dbReference type="AlphaFoldDB" id="A0A7W1WQC0"/>
<evidence type="ECO:0000313" key="6">
    <source>
        <dbReference type="Proteomes" id="UP000535491"/>
    </source>
</evidence>
<dbReference type="InterPro" id="IPR036390">
    <property type="entry name" value="WH_DNA-bd_sf"/>
</dbReference>
<evidence type="ECO:0000256" key="2">
    <source>
        <dbReference type="ARBA" id="ARBA00023125"/>
    </source>
</evidence>
<comment type="caution">
    <text evidence="5">The sequence shown here is derived from an EMBL/GenBank/DDBJ whole genome shotgun (WGS) entry which is preliminary data.</text>
</comment>
<dbReference type="InterPro" id="IPR028349">
    <property type="entry name" value="PafC-like"/>
</dbReference>
<feature type="domain" description="HTH deoR-type" evidence="4">
    <location>
        <begin position="8"/>
        <end position="67"/>
    </location>
</feature>
<dbReference type="InterPro" id="IPR013196">
    <property type="entry name" value="HTH_11"/>
</dbReference>
<evidence type="ECO:0000256" key="3">
    <source>
        <dbReference type="ARBA" id="ARBA00023163"/>
    </source>
</evidence>
<protein>
    <submittedName>
        <fullName evidence="5">YafY family transcriptional regulator</fullName>
    </submittedName>
</protein>
<sequence length="326" mass="37911">MNGGRKMRADRLLSILLLLQVHKQMTTGELAKHLEVSDRTIHRDMEALSSAGFPVYAERGKHGGWKLLDDFQTRIIHLNQSEIPVLFLPLPEKLLKEMGMDKDAKTAQMKLLSFLPEKVREDAENISQRIYLDTASWHPSIENKPFLPVLQTALWQNQKVLLTYMRSDGETRERLVHPLGLVAKGNTWYLVASVNDEIRTYRVSRIKDAQLSGETFVRPPQFDLVRYWEESSQQFIKRLPQYHVVVRADPAIVDKLPYPGRFPKIKMLDEHDRQGWKKISLQFQIEQEACAYIMGFGKQMEILQPEELRTKVQRLAKEILGMYSEE</sequence>
<dbReference type="Pfam" id="PF08279">
    <property type="entry name" value="HTH_11"/>
    <property type="match status" value="1"/>
</dbReference>
<gene>
    <name evidence="5" type="ORF">H1191_06555</name>
</gene>
<dbReference type="InterPro" id="IPR018356">
    <property type="entry name" value="Tscrpt_reg_HTH_DeoR_CS"/>
</dbReference>
<keyword evidence="6" id="KW-1185">Reference proteome</keyword>
<dbReference type="PANTHER" id="PTHR34580:SF1">
    <property type="entry name" value="PROTEIN PAFC"/>
    <property type="match status" value="1"/>
</dbReference>
<keyword evidence="3" id="KW-0804">Transcription</keyword>
<dbReference type="PROSITE" id="PS52050">
    <property type="entry name" value="WYL"/>
    <property type="match status" value="1"/>
</dbReference>
<dbReference type="Gene3D" id="1.10.10.10">
    <property type="entry name" value="Winged helix-like DNA-binding domain superfamily/Winged helix DNA-binding domain"/>
    <property type="match status" value="1"/>
</dbReference>
<evidence type="ECO:0000313" key="5">
    <source>
        <dbReference type="EMBL" id="MBA4493963.1"/>
    </source>
</evidence>
<dbReference type="InterPro" id="IPR001034">
    <property type="entry name" value="DeoR_HTH"/>
</dbReference>
<name>A0A7W1WQC0_9BACL</name>
<dbReference type="PANTHER" id="PTHR34580">
    <property type="match status" value="1"/>
</dbReference>
<dbReference type="Pfam" id="PF25583">
    <property type="entry name" value="WCX"/>
    <property type="match status" value="1"/>
</dbReference>
<dbReference type="SMART" id="SM00420">
    <property type="entry name" value="HTH_DEOR"/>
    <property type="match status" value="1"/>
</dbReference>
<dbReference type="Proteomes" id="UP000535491">
    <property type="component" value="Unassembled WGS sequence"/>
</dbReference>
<keyword evidence="2" id="KW-0238">DNA-binding</keyword>
<dbReference type="Pfam" id="PF13280">
    <property type="entry name" value="WYL"/>
    <property type="match status" value="1"/>
</dbReference>
<keyword evidence="1" id="KW-0805">Transcription regulation</keyword>
<dbReference type="PIRSF" id="PIRSF016838">
    <property type="entry name" value="PafC"/>
    <property type="match status" value="1"/>
</dbReference>
<dbReference type="GO" id="GO:0003677">
    <property type="term" value="F:DNA binding"/>
    <property type="evidence" value="ECO:0007669"/>
    <property type="project" value="UniProtKB-KW"/>
</dbReference>
<dbReference type="InterPro" id="IPR051534">
    <property type="entry name" value="CBASS_pafABC_assoc_protein"/>
</dbReference>
<dbReference type="InterPro" id="IPR036388">
    <property type="entry name" value="WH-like_DNA-bd_sf"/>
</dbReference>
<evidence type="ECO:0000256" key="1">
    <source>
        <dbReference type="ARBA" id="ARBA00023015"/>
    </source>
</evidence>
<evidence type="ECO:0000259" key="4">
    <source>
        <dbReference type="PROSITE" id="PS51000"/>
    </source>
</evidence>
<dbReference type="EMBL" id="JACEIQ010000004">
    <property type="protein sequence ID" value="MBA4493963.1"/>
    <property type="molecule type" value="Genomic_DNA"/>
</dbReference>
<organism evidence="5 6">
    <name type="scientific">Paenactinomyces guangxiensis</name>
    <dbReference type="NCBI Taxonomy" id="1490290"/>
    <lineage>
        <taxon>Bacteria</taxon>
        <taxon>Bacillati</taxon>
        <taxon>Bacillota</taxon>
        <taxon>Bacilli</taxon>
        <taxon>Bacillales</taxon>
        <taxon>Thermoactinomycetaceae</taxon>
        <taxon>Paenactinomyces</taxon>
    </lineage>
</organism>
<dbReference type="InterPro" id="IPR057727">
    <property type="entry name" value="WCX_dom"/>
</dbReference>
<dbReference type="PROSITE" id="PS00894">
    <property type="entry name" value="HTH_DEOR_1"/>
    <property type="match status" value="1"/>
</dbReference>
<reference evidence="5 6" key="1">
    <citation type="submission" date="2020-07" db="EMBL/GenBank/DDBJ databases">
        <authorList>
            <person name="Feng H."/>
        </authorList>
    </citation>
    <scope>NUCLEOTIDE SEQUENCE [LARGE SCALE GENOMIC DNA]</scope>
    <source>
        <strain evidence="6">s-10</strain>
    </source>
</reference>
<dbReference type="GO" id="GO:0003700">
    <property type="term" value="F:DNA-binding transcription factor activity"/>
    <property type="evidence" value="ECO:0007669"/>
    <property type="project" value="InterPro"/>
</dbReference>
<dbReference type="PROSITE" id="PS51000">
    <property type="entry name" value="HTH_DEOR_2"/>
    <property type="match status" value="1"/>
</dbReference>
<dbReference type="InterPro" id="IPR026881">
    <property type="entry name" value="WYL_dom"/>
</dbReference>